<dbReference type="SUPFAM" id="SSF48452">
    <property type="entry name" value="TPR-like"/>
    <property type="match status" value="1"/>
</dbReference>
<proteinExistence type="predicted"/>
<protein>
    <recommendedName>
        <fullName evidence="3">Tetratricopeptide repeat protein</fullName>
    </recommendedName>
</protein>
<evidence type="ECO:0000313" key="1">
    <source>
        <dbReference type="EMBL" id="MCQ8130171.1"/>
    </source>
</evidence>
<reference evidence="1 2" key="1">
    <citation type="submission" date="2022-07" db="EMBL/GenBank/DDBJ databases">
        <title>Methylomonas rivi sp. nov., Methylomonas rosea sp. nov., Methylomonas aureus sp. nov. and Methylomonas subterranea sp. nov., four novel methanotrophs isolated from a freshwater creek and the deep terrestrial subsurface.</title>
        <authorList>
            <person name="Abin C."/>
            <person name="Sankaranarayanan K."/>
            <person name="Garner C."/>
            <person name="Sindelar R."/>
            <person name="Kotary K."/>
            <person name="Garner R."/>
            <person name="Barclay S."/>
            <person name="Lawson P."/>
            <person name="Krumholz L."/>
        </authorList>
    </citation>
    <scope>NUCLEOTIDE SEQUENCE [LARGE SCALE GENOMIC DNA]</scope>
    <source>
        <strain evidence="1 2">WSC-6</strain>
    </source>
</reference>
<dbReference type="EMBL" id="JANIBK010000132">
    <property type="protein sequence ID" value="MCQ8130171.1"/>
    <property type="molecule type" value="Genomic_DNA"/>
</dbReference>
<dbReference type="RefSeq" id="WP_256616595.1">
    <property type="nucleotide sequence ID" value="NZ_JANIBK010000132.1"/>
</dbReference>
<gene>
    <name evidence="1" type="ORF">NP596_17065</name>
</gene>
<sequence length="168" mass="19509">MDLLEFEAKDLYFQTEDSDEVQALIQYASELYSSGEAELPLLQAFLRAPESLNVLVSLNRFYYYQHRLEEALLISERALELIRRELAFPGDWRQLERAHISGAPKDWLTRVRLYLFTLKSVGFLNMRMENLELSRGIFEKLVALDDKDRIGAKALLELVLQRQQAAVA</sequence>
<dbReference type="Gene3D" id="1.25.40.10">
    <property type="entry name" value="Tetratricopeptide repeat domain"/>
    <property type="match status" value="1"/>
</dbReference>
<dbReference type="Proteomes" id="UP001524586">
    <property type="component" value="Unassembled WGS sequence"/>
</dbReference>
<organism evidence="1 2">
    <name type="scientific">Methylomonas rivi</name>
    <dbReference type="NCBI Taxonomy" id="2952226"/>
    <lineage>
        <taxon>Bacteria</taxon>
        <taxon>Pseudomonadati</taxon>
        <taxon>Pseudomonadota</taxon>
        <taxon>Gammaproteobacteria</taxon>
        <taxon>Methylococcales</taxon>
        <taxon>Methylococcaceae</taxon>
        <taxon>Methylomonas</taxon>
    </lineage>
</organism>
<comment type="caution">
    <text evidence="1">The sequence shown here is derived from an EMBL/GenBank/DDBJ whole genome shotgun (WGS) entry which is preliminary data.</text>
</comment>
<dbReference type="InterPro" id="IPR011990">
    <property type="entry name" value="TPR-like_helical_dom_sf"/>
</dbReference>
<accession>A0ABT1U8I7</accession>
<evidence type="ECO:0000313" key="2">
    <source>
        <dbReference type="Proteomes" id="UP001524586"/>
    </source>
</evidence>
<name>A0ABT1U8I7_9GAMM</name>
<keyword evidence="2" id="KW-1185">Reference proteome</keyword>
<evidence type="ECO:0008006" key="3">
    <source>
        <dbReference type="Google" id="ProtNLM"/>
    </source>
</evidence>